<dbReference type="EMBL" id="CP001344">
    <property type="protein sequence ID" value="ACL47312.1"/>
    <property type="molecule type" value="Genomic_DNA"/>
</dbReference>
<accession>B8HP52</accession>
<dbReference type="HOGENOM" id="CLU_808731_0_0_3"/>
<evidence type="ECO:0000313" key="1">
    <source>
        <dbReference type="EMBL" id="ACL47312.1"/>
    </source>
</evidence>
<name>B8HP52_CYAP4</name>
<reference evidence="1" key="1">
    <citation type="submission" date="2009-01" db="EMBL/GenBank/DDBJ databases">
        <title>Complete sequence of chromosome Cyanothece sp. PCC 7425.</title>
        <authorList>
            <consortium name="US DOE Joint Genome Institute"/>
            <person name="Lucas S."/>
            <person name="Copeland A."/>
            <person name="Lapidus A."/>
            <person name="Glavina del Rio T."/>
            <person name="Dalin E."/>
            <person name="Tice H."/>
            <person name="Bruce D."/>
            <person name="Goodwin L."/>
            <person name="Pitluck S."/>
            <person name="Sims D."/>
            <person name="Meineke L."/>
            <person name="Brettin T."/>
            <person name="Detter J.C."/>
            <person name="Han C."/>
            <person name="Larimer F."/>
            <person name="Land M."/>
            <person name="Hauser L."/>
            <person name="Kyrpides N."/>
            <person name="Ovchinnikova G."/>
            <person name="Liberton M."/>
            <person name="Stoeckel J."/>
            <person name="Banerjee A."/>
            <person name="Singh A."/>
            <person name="Page L."/>
            <person name="Sato H."/>
            <person name="Zhao L."/>
            <person name="Sherman L."/>
            <person name="Pakrasi H."/>
            <person name="Richardson P."/>
        </authorList>
    </citation>
    <scope>NUCLEOTIDE SEQUENCE</scope>
    <source>
        <strain evidence="1">PCC 7425</strain>
    </source>
</reference>
<proteinExistence type="predicted"/>
<dbReference type="eggNOG" id="ENOG502ZBCF">
    <property type="taxonomic scope" value="Bacteria"/>
</dbReference>
<dbReference type="STRING" id="395961.Cyan7425_5015"/>
<dbReference type="KEGG" id="cyn:Cyan7425_5015"/>
<protein>
    <submittedName>
        <fullName evidence="1">Uncharacterized protein</fullName>
    </submittedName>
</protein>
<dbReference type="OrthoDB" id="564722at2"/>
<sequence>MATEQQRDGHLIFYPANLPAGREKLLLHVNGVTSSYENQQRDVEALVWLSLERPFDVIGIHNGTEGFRADLLESLLGKAELFRLWPEHLTPDTQNRLQGYADLLDRLSSLELSPDADILQVVEGLRPSSPLTTTTPAKNSFNLLFDLELIRRLPFVQKMGWTEFEAYFYGAYPAGAPRPTLRLACEILKGIQTGAEIFVVAHSQGMIIAAIAFHILQKFFGSYTGWANKIHFIGYGPVILFADLPPALRTQTVMVQHRHDLVAESLSNIRNLGIWNNLQTQIKNVLENSDNLFRSINNDSHHSATLYLGMTGLPSGERCAKLISLLITENWQTSPFIQALRGSRIIVEESAEELATSG</sequence>
<gene>
    <name evidence="1" type="ordered locus">Cyan7425_5015</name>
</gene>
<organism evidence="1">
    <name type="scientific">Cyanothece sp. (strain PCC 7425 / ATCC 29141)</name>
    <dbReference type="NCBI Taxonomy" id="395961"/>
    <lineage>
        <taxon>Bacteria</taxon>
        <taxon>Bacillati</taxon>
        <taxon>Cyanobacteriota</taxon>
        <taxon>Cyanophyceae</taxon>
        <taxon>Gomontiellales</taxon>
        <taxon>Cyanothecaceae</taxon>
        <taxon>Cyanothece</taxon>
    </lineage>
</organism>
<dbReference type="AlphaFoldDB" id="B8HP52"/>